<evidence type="ECO:0000313" key="3">
    <source>
        <dbReference type="EMBL" id="KAB1138970.1"/>
    </source>
</evidence>
<dbReference type="PANTHER" id="PTHR46696">
    <property type="entry name" value="P450, PUTATIVE (EUROFUNG)-RELATED"/>
    <property type="match status" value="1"/>
</dbReference>
<dbReference type="EMBL" id="VZRB01000080">
    <property type="protein sequence ID" value="KAB1138970.1"/>
    <property type="molecule type" value="Genomic_DNA"/>
</dbReference>
<dbReference type="GO" id="GO:0016705">
    <property type="term" value="F:oxidoreductase activity, acting on paired donors, with incorporation or reduction of molecular oxygen"/>
    <property type="evidence" value="ECO:0007669"/>
    <property type="project" value="InterPro"/>
</dbReference>
<dbReference type="PANTHER" id="PTHR46696:SF3">
    <property type="entry name" value="PULCHERRIMINIC ACID SYNTHASE"/>
    <property type="match status" value="1"/>
</dbReference>
<evidence type="ECO:0008006" key="5">
    <source>
        <dbReference type="Google" id="ProtNLM"/>
    </source>
</evidence>
<sequence>MRGPVLAQMTGAEHTAKRKIVIRGFTGPALQDQIRAVHANAAELLAPFLPRGRVDLVNDFGRPLAVQVALDVLGLDKNDWQQVADWHSGIAECIEVLLRGYPGLQAGEETTLLRSRTGTAESPSGRFGVHRPPADTLGSHGN</sequence>
<protein>
    <recommendedName>
        <fullName evidence="5">Cytochrome P450</fullName>
    </recommendedName>
</protein>
<dbReference type="AlphaFoldDB" id="A0A643JRK6"/>
<comment type="similarity">
    <text evidence="1">Belongs to the cytochrome P450 family.</text>
</comment>
<evidence type="ECO:0000313" key="4">
    <source>
        <dbReference type="Proteomes" id="UP000442707"/>
    </source>
</evidence>
<dbReference type="InterPro" id="IPR036396">
    <property type="entry name" value="Cyt_P450_sf"/>
</dbReference>
<keyword evidence="4" id="KW-1185">Reference proteome</keyword>
<accession>A0A643JRK6</accession>
<feature type="region of interest" description="Disordered" evidence="2">
    <location>
        <begin position="115"/>
        <end position="142"/>
    </location>
</feature>
<dbReference type="SUPFAM" id="SSF48264">
    <property type="entry name" value="Cytochrome P450"/>
    <property type="match status" value="1"/>
</dbReference>
<proteinExistence type="inferred from homology"/>
<dbReference type="GO" id="GO:0005506">
    <property type="term" value="F:iron ion binding"/>
    <property type="evidence" value="ECO:0007669"/>
    <property type="project" value="InterPro"/>
</dbReference>
<dbReference type="GO" id="GO:0004497">
    <property type="term" value="F:monooxygenase activity"/>
    <property type="evidence" value="ECO:0007669"/>
    <property type="project" value="InterPro"/>
</dbReference>
<dbReference type="RefSeq" id="WP_150959020.1">
    <property type="nucleotide sequence ID" value="NZ_VZRB01000080.1"/>
</dbReference>
<dbReference type="Proteomes" id="UP000442707">
    <property type="component" value="Unassembled WGS sequence"/>
</dbReference>
<name>A0A643JRK6_9ACTN</name>
<dbReference type="Gene3D" id="1.10.630.10">
    <property type="entry name" value="Cytochrome P450"/>
    <property type="match status" value="1"/>
</dbReference>
<gene>
    <name evidence="3" type="ORF">F7R91_41470</name>
</gene>
<dbReference type="GO" id="GO:0020037">
    <property type="term" value="F:heme binding"/>
    <property type="evidence" value="ECO:0007669"/>
    <property type="project" value="InterPro"/>
</dbReference>
<evidence type="ECO:0000256" key="2">
    <source>
        <dbReference type="SAM" id="MobiDB-lite"/>
    </source>
</evidence>
<reference evidence="3 4" key="1">
    <citation type="submission" date="2019-09" db="EMBL/GenBank/DDBJ databases">
        <title>Screening of Novel Bioactive Compounds from Soil-Associated.</title>
        <authorList>
            <person name="Zhao S."/>
        </authorList>
    </citation>
    <scope>NUCLEOTIDE SEQUENCE [LARGE SCALE GENOMIC DNA]</scope>
    <source>
        <strain evidence="3 4">HIT-DPA4</strain>
    </source>
</reference>
<comment type="caution">
    <text evidence="3">The sequence shown here is derived from an EMBL/GenBank/DDBJ whole genome shotgun (WGS) entry which is preliminary data.</text>
</comment>
<organism evidence="3 4">
    <name type="scientific">Streptomyces luteolifulvus</name>
    <dbReference type="NCBI Taxonomy" id="2615112"/>
    <lineage>
        <taxon>Bacteria</taxon>
        <taxon>Bacillati</taxon>
        <taxon>Actinomycetota</taxon>
        <taxon>Actinomycetes</taxon>
        <taxon>Kitasatosporales</taxon>
        <taxon>Streptomycetaceae</taxon>
        <taxon>Streptomyces</taxon>
    </lineage>
</organism>
<evidence type="ECO:0000256" key="1">
    <source>
        <dbReference type="ARBA" id="ARBA00010617"/>
    </source>
</evidence>